<dbReference type="AlphaFoldDB" id="A0AAV0N4P9"/>
<accession>A0AAV0N4P9</accession>
<evidence type="ECO:0000313" key="2">
    <source>
        <dbReference type="EMBL" id="CAI0453357.1"/>
    </source>
</evidence>
<gene>
    <name evidence="2" type="ORF">LITE_LOCUS31566</name>
</gene>
<evidence type="ECO:0000313" key="3">
    <source>
        <dbReference type="Proteomes" id="UP001154282"/>
    </source>
</evidence>
<protein>
    <submittedName>
        <fullName evidence="2">Uncharacterized protein</fullName>
    </submittedName>
</protein>
<reference evidence="2" key="1">
    <citation type="submission" date="2022-08" db="EMBL/GenBank/DDBJ databases">
        <authorList>
            <person name="Gutierrez-Valencia J."/>
        </authorList>
    </citation>
    <scope>NUCLEOTIDE SEQUENCE</scope>
</reference>
<sequence length="143" mass="15696">MLVSFSGASIGSEVMDAIPGAPGSSAAVPGLQRFRRRHSPGDEDREGVLFDHTIGLVVGETPVIGNNVSIMYLVTLNAARIEERIRNRFAIRRGDLVSPLEVLEPQPPSEPEPVVRTRKRRAERAKMRPSQDLVVVDLETTKS</sequence>
<evidence type="ECO:0000256" key="1">
    <source>
        <dbReference type="SAM" id="MobiDB-lite"/>
    </source>
</evidence>
<dbReference type="EMBL" id="CAMGYJ010000008">
    <property type="protein sequence ID" value="CAI0453357.1"/>
    <property type="molecule type" value="Genomic_DNA"/>
</dbReference>
<dbReference type="Proteomes" id="UP001154282">
    <property type="component" value="Unassembled WGS sequence"/>
</dbReference>
<organism evidence="2 3">
    <name type="scientific">Linum tenue</name>
    <dbReference type="NCBI Taxonomy" id="586396"/>
    <lineage>
        <taxon>Eukaryota</taxon>
        <taxon>Viridiplantae</taxon>
        <taxon>Streptophyta</taxon>
        <taxon>Embryophyta</taxon>
        <taxon>Tracheophyta</taxon>
        <taxon>Spermatophyta</taxon>
        <taxon>Magnoliopsida</taxon>
        <taxon>eudicotyledons</taxon>
        <taxon>Gunneridae</taxon>
        <taxon>Pentapetalae</taxon>
        <taxon>rosids</taxon>
        <taxon>fabids</taxon>
        <taxon>Malpighiales</taxon>
        <taxon>Linaceae</taxon>
        <taxon>Linum</taxon>
    </lineage>
</organism>
<name>A0AAV0N4P9_9ROSI</name>
<feature type="region of interest" description="Disordered" evidence="1">
    <location>
        <begin position="102"/>
        <end position="130"/>
    </location>
</feature>
<keyword evidence="3" id="KW-1185">Reference proteome</keyword>
<comment type="caution">
    <text evidence="2">The sequence shown here is derived from an EMBL/GenBank/DDBJ whole genome shotgun (WGS) entry which is preliminary data.</text>
</comment>
<proteinExistence type="predicted"/>